<dbReference type="AlphaFoldDB" id="Q0PI00"/>
<keyword evidence="1" id="KW-1133">Transmembrane helix</keyword>
<dbReference type="EMBL" id="DQ832182">
    <property type="protein sequence ID" value="ABH02991.1"/>
    <property type="molecule type" value="Genomic_DNA"/>
</dbReference>
<keyword evidence="1" id="KW-0812">Transmembrane</keyword>
<reference evidence="2" key="1">
    <citation type="submission" date="2006-06" db="EMBL/GenBank/DDBJ databases">
        <title>LGLA, the large glycolipid of Spirochaeta aurantia.</title>
        <authorList>
            <person name="Paul C.J."/>
            <person name="Vinogradov E."/>
            <person name="Tapping R.I."/>
            <person name="Perry M.B."/>
            <person name="Moyles D."/>
            <person name="Kropinski A.M."/>
        </authorList>
    </citation>
    <scope>NUCLEOTIDE SEQUENCE</scope>
</reference>
<evidence type="ECO:0000256" key="1">
    <source>
        <dbReference type="SAM" id="Phobius"/>
    </source>
</evidence>
<feature type="transmembrane region" description="Helical" evidence="1">
    <location>
        <begin position="299"/>
        <end position="316"/>
    </location>
</feature>
<proteinExistence type="predicted"/>
<organism evidence="2">
    <name type="scientific">Spirochaeta aurantia</name>
    <dbReference type="NCBI Taxonomy" id="147"/>
    <lineage>
        <taxon>Bacteria</taxon>
        <taxon>Pseudomonadati</taxon>
        <taxon>Spirochaetota</taxon>
        <taxon>Spirochaetia</taxon>
        <taxon>Spirochaetales</taxon>
        <taxon>Spirochaetaceae</taxon>
        <taxon>Spirochaeta</taxon>
    </lineage>
</organism>
<feature type="transmembrane region" description="Helical" evidence="1">
    <location>
        <begin position="104"/>
        <end position="122"/>
    </location>
</feature>
<feature type="transmembrane region" description="Helical" evidence="1">
    <location>
        <begin position="254"/>
        <end position="270"/>
    </location>
</feature>
<protein>
    <submittedName>
        <fullName evidence="2">SpaH</fullName>
    </submittedName>
</protein>
<feature type="transmembrane region" description="Helical" evidence="1">
    <location>
        <begin position="193"/>
        <end position="212"/>
    </location>
</feature>
<name>Q0PI00_SPIAU</name>
<feature type="transmembrane region" description="Helical" evidence="1">
    <location>
        <begin position="471"/>
        <end position="491"/>
    </location>
</feature>
<feature type="transmembrane region" description="Helical" evidence="1">
    <location>
        <begin position="277"/>
        <end position="293"/>
    </location>
</feature>
<feature type="transmembrane region" description="Helical" evidence="1">
    <location>
        <begin position="381"/>
        <end position="403"/>
    </location>
</feature>
<feature type="transmembrane region" description="Helical" evidence="1">
    <location>
        <begin position="61"/>
        <end position="83"/>
    </location>
</feature>
<evidence type="ECO:0000313" key="2">
    <source>
        <dbReference type="EMBL" id="ABH02991.1"/>
    </source>
</evidence>
<feature type="transmembrane region" description="Helical" evidence="1">
    <location>
        <begin position="12"/>
        <end position="32"/>
    </location>
</feature>
<keyword evidence="1" id="KW-0472">Membrane</keyword>
<feature type="transmembrane region" description="Helical" evidence="1">
    <location>
        <begin position="440"/>
        <end position="459"/>
    </location>
</feature>
<sequence length="559" mass="59975">MIEPSERSVRRHRIPALFILAALVAVGLAILLQHPASLLTVSELATRAGGNPVRPARVASFLQGVGLALAIGAGGFALAAVLWNSRRMLAVSRGIPSALQNPGVLVVLFCVVFLVARIPFYAAPLRGEDGQFAVLFLDHPSGPNYGAIGRIDGREIFHPLGHPAPMYELVSWLGAVVQTIVPMEALDEAQTEFLIRLAFSLFSLAILVPFLFWARRVARGGNEVAGRLMTLVVFLVAVSPLATSASADLQVDGTSGFLAFGVVAHVVLALSEQRTRVRAAALGFIAGSLVGLGKQEWSLALLMSGCVTLVGLWFLSRRKGAREMDRTWLVYGLTSTVGCLVANAASYAFDPINYQQGLDILFRLSGGNTIANRGATWLPILAYRLPFTAPLLIAAGVLIVALLRRSPMVTLAIQSFPGFYLATLSVALFVPYFFSSWGSTGRYFVPASVALLGLLFVVLRSGHAPQALRTWGLSLGLVGVLSLAFWCYQGARVYFQIDQVAQERRALDVGSGVRWLGIGDVYHRSVDYIADSMSLSDAQAIARGHGKELRGPNGEVLNP</sequence>
<feature type="transmembrane region" description="Helical" evidence="1">
    <location>
        <begin position="415"/>
        <end position="434"/>
    </location>
</feature>
<accession>Q0PI00</accession>
<feature type="transmembrane region" description="Helical" evidence="1">
    <location>
        <begin position="224"/>
        <end position="242"/>
    </location>
</feature>
<feature type="transmembrane region" description="Helical" evidence="1">
    <location>
        <begin position="328"/>
        <end position="349"/>
    </location>
</feature>